<proteinExistence type="predicted"/>
<dbReference type="Gene3D" id="3.40.250.10">
    <property type="entry name" value="Rhodanese-like domain"/>
    <property type="match status" value="1"/>
</dbReference>
<organism evidence="2 3">
    <name type="scientific">Jimgerdemannia flammicorona</name>
    <dbReference type="NCBI Taxonomy" id="994334"/>
    <lineage>
        <taxon>Eukaryota</taxon>
        <taxon>Fungi</taxon>
        <taxon>Fungi incertae sedis</taxon>
        <taxon>Mucoromycota</taxon>
        <taxon>Mucoromycotina</taxon>
        <taxon>Endogonomycetes</taxon>
        <taxon>Endogonales</taxon>
        <taxon>Endogonaceae</taxon>
        <taxon>Jimgerdemannia</taxon>
    </lineage>
</organism>
<feature type="region of interest" description="Disordered" evidence="1">
    <location>
        <begin position="273"/>
        <end position="339"/>
    </location>
</feature>
<evidence type="ECO:0000313" key="3">
    <source>
        <dbReference type="Proteomes" id="UP000268093"/>
    </source>
</evidence>
<protein>
    <submittedName>
        <fullName evidence="2">Uncharacterized protein</fullName>
    </submittedName>
</protein>
<gene>
    <name evidence="2" type="ORF">BC936DRAFT_142475</name>
</gene>
<dbReference type="AlphaFoldDB" id="A0A433DF40"/>
<comment type="caution">
    <text evidence="2">The sequence shown here is derived from an EMBL/GenBank/DDBJ whole genome shotgun (WGS) entry which is preliminary data.</text>
</comment>
<evidence type="ECO:0000313" key="2">
    <source>
        <dbReference type="EMBL" id="RUP49463.1"/>
    </source>
</evidence>
<sequence length="638" mass="69634">MNPETDKLLFANRNHFDLIVYYDRNSMSFNTPSGVNGYAYMSPLKNLKIAIYENEFTKSLPRMPVLLVGGFEAWRAFAKDKGVYVFKEDGGSRGGSAENTQKKNVASRGMGGGVVPTTAYVPKMPPPGRANTGLTELPPINRTVTDFFHQQSDGNTVQSMVKPNFGPAAPPITQYNGYQASVPPPAQKMNMPIPQPYRPSSVPQPPLVQLRILSDEPMSIDPATAQRNNTAYPGAVSAGVPASAVGTTAAAGATRLSRRNAFIDNPYNGFTSTASTNTLYEPPPPALAPKPNRPVRPPPPLGVPTSPQSPPIPPKNHVPNIDPNAGARPATGQLPMSPSSFSQLGGIKNGNGMGQNFQVPEEIVEWIKSFRPAHRVRPKIFKSILAHHHVMSVDHILKLKNPKWASHEARHHPLLRKICEENKCSKSERTQLEDLVECAVLVAHGKSANDPQLPSWETDLNLKIEAVCNQILTSEQMKPLIDLGDRLVKATRDLATNPEGIQYNVDKLMGTNKHVFGILGPHTEANNRPFMPTGKPKSDEAIMKFHKSKLHTSCSNWAKAAAADICAQIIETTGKTHISLNDVKSEWLKRESHFVFEAHLPSLIPFSFVDKIIIPKAKDLHGGALGPFTDLQPANTSS</sequence>
<dbReference type="InterPro" id="IPR036873">
    <property type="entry name" value="Rhodanese-like_dom_sf"/>
</dbReference>
<dbReference type="OrthoDB" id="292964at2759"/>
<dbReference type="Proteomes" id="UP000268093">
    <property type="component" value="Unassembled WGS sequence"/>
</dbReference>
<feature type="compositionally biased region" description="Pro residues" evidence="1">
    <location>
        <begin position="281"/>
        <end position="316"/>
    </location>
</feature>
<evidence type="ECO:0000256" key="1">
    <source>
        <dbReference type="SAM" id="MobiDB-lite"/>
    </source>
</evidence>
<reference evidence="2 3" key="1">
    <citation type="journal article" date="2018" name="New Phytol.">
        <title>Phylogenomics of Endogonaceae and evolution of mycorrhizas within Mucoromycota.</title>
        <authorList>
            <person name="Chang Y."/>
            <person name="Desiro A."/>
            <person name="Na H."/>
            <person name="Sandor L."/>
            <person name="Lipzen A."/>
            <person name="Clum A."/>
            <person name="Barry K."/>
            <person name="Grigoriev I.V."/>
            <person name="Martin F.M."/>
            <person name="Stajich J.E."/>
            <person name="Smith M.E."/>
            <person name="Bonito G."/>
            <person name="Spatafora J.W."/>
        </authorList>
    </citation>
    <scope>NUCLEOTIDE SEQUENCE [LARGE SCALE GENOMIC DNA]</scope>
    <source>
        <strain evidence="2 3">GMNB39</strain>
    </source>
</reference>
<feature type="region of interest" description="Disordered" evidence="1">
    <location>
        <begin position="89"/>
        <end position="111"/>
    </location>
</feature>
<dbReference type="EMBL" id="RBNI01002281">
    <property type="protein sequence ID" value="RUP49463.1"/>
    <property type="molecule type" value="Genomic_DNA"/>
</dbReference>
<name>A0A433DF40_9FUNG</name>
<accession>A0A433DF40</accession>
<keyword evidence="3" id="KW-1185">Reference proteome</keyword>